<accession>A0A4C1X1J7</accession>
<proteinExistence type="predicted"/>
<keyword evidence="2" id="KW-1185">Reference proteome</keyword>
<evidence type="ECO:0000313" key="1">
    <source>
        <dbReference type="EMBL" id="GBP56239.1"/>
    </source>
</evidence>
<reference evidence="1 2" key="1">
    <citation type="journal article" date="2019" name="Commun. Biol.">
        <title>The bagworm genome reveals a unique fibroin gene that provides high tensile strength.</title>
        <authorList>
            <person name="Kono N."/>
            <person name="Nakamura H."/>
            <person name="Ohtoshi R."/>
            <person name="Tomita M."/>
            <person name="Numata K."/>
            <person name="Arakawa K."/>
        </authorList>
    </citation>
    <scope>NUCLEOTIDE SEQUENCE [LARGE SCALE GENOMIC DNA]</scope>
</reference>
<evidence type="ECO:0000313" key="2">
    <source>
        <dbReference type="Proteomes" id="UP000299102"/>
    </source>
</evidence>
<dbReference type="EMBL" id="BGZK01000688">
    <property type="protein sequence ID" value="GBP56239.1"/>
    <property type="molecule type" value="Genomic_DNA"/>
</dbReference>
<sequence>MTLVEPAAGVRDRTLRFRALERKKCSPYANVPPEGGVFDVGAAGDPPWKRTFLSHRYFHMITSNSILEKRTNNKIYRREIDVECIADCAGAGPNCGGQEKGQWAEARYTEARQPFPRPASQQCTLLRIPNHSPCTATPMCLRLD</sequence>
<comment type="caution">
    <text evidence="1">The sequence shown here is derived from an EMBL/GenBank/DDBJ whole genome shotgun (WGS) entry which is preliminary data.</text>
</comment>
<organism evidence="1 2">
    <name type="scientific">Eumeta variegata</name>
    <name type="common">Bagworm moth</name>
    <name type="synonym">Eumeta japonica</name>
    <dbReference type="NCBI Taxonomy" id="151549"/>
    <lineage>
        <taxon>Eukaryota</taxon>
        <taxon>Metazoa</taxon>
        <taxon>Ecdysozoa</taxon>
        <taxon>Arthropoda</taxon>
        <taxon>Hexapoda</taxon>
        <taxon>Insecta</taxon>
        <taxon>Pterygota</taxon>
        <taxon>Neoptera</taxon>
        <taxon>Endopterygota</taxon>
        <taxon>Lepidoptera</taxon>
        <taxon>Glossata</taxon>
        <taxon>Ditrysia</taxon>
        <taxon>Tineoidea</taxon>
        <taxon>Psychidae</taxon>
        <taxon>Oiketicinae</taxon>
        <taxon>Eumeta</taxon>
    </lineage>
</organism>
<name>A0A4C1X1J7_EUMVA</name>
<gene>
    <name evidence="1" type="ORF">EVAR_37314_1</name>
</gene>
<protein>
    <submittedName>
        <fullName evidence="1">Uncharacterized protein</fullName>
    </submittedName>
</protein>
<dbReference type="Proteomes" id="UP000299102">
    <property type="component" value="Unassembled WGS sequence"/>
</dbReference>
<dbReference type="AlphaFoldDB" id="A0A4C1X1J7"/>